<comment type="similarity">
    <text evidence="2">Belongs to the HPF/YfiA ribosome-associated protein family. Short HPF subfamily.</text>
</comment>
<dbReference type="FunFam" id="3.30.160.100:FF:000001">
    <property type="entry name" value="Ribosome hibernation promoting factor"/>
    <property type="match status" value="1"/>
</dbReference>
<accession>A0A809SBE0</accession>
<dbReference type="Gene3D" id="3.30.160.100">
    <property type="entry name" value="Ribosome hibernation promotion factor-like"/>
    <property type="match status" value="1"/>
</dbReference>
<dbReference type="Pfam" id="PF02482">
    <property type="entry name" value="Ribosomal_S30AE"/>
    <property type="match status" value="1"/>
</dbReference>
<evidence type="ECO:0000313" key="7">
    <source>
        <dbReference type="EMBL" id="BBP02232.1"/>
    </source>
</evidence>
<dbReference type="InterPro" id="IPR050574">
    <property type="entry name" value="HPF/YfiA_ribosome-assoc"/>
</dbReference>
<comment type="subunit">
    <text evidence="3">Associates exclusively with 100S ribosomes, which are dimers of 70S ribosomes.</text>
</comment>
<dbReference type="InterPro" id="IPR003489">
    <property type="entry name" value="RHF/RaiA"/>
</dbReference>
<dbReference type="GO" id="GO:0043024">
    <property type="term" value="F:ribosomal small subunit binding"/>
    <property type="evidence" value="ECO:0007669"/>
    <property type="project" value="TreeGrafter"/>
</dbReference>
<dbReference type="AlphaFoldDB" id="A0A809SBE0"/>
<dbReference type="NCBIfam" id="TIGR00741">
    <property type="entry name" value="yfiA"/>
    <property type="match status" value="1"/>
</dbReference>
<sequence length="111" mass="12706">MNLKITGHHLEITPAIREYVTTKMERIKRHFDHVIDISVIMTVEKLKHSVEANVHMSGKDIFVQAEDADMYAAIDALADKLDRQVVKHKEKHSSTHQTNGGIKHQVLVEEE</sequence>
<dbReference type="PANTHER" id="PTHR33231:SF1">
    <property type="entry name" value="30S RIBOSOMAL PROTEIN"/>
    <property type="match status" value="1"/>
</dbReference>
<dbReference type="SUPFAM" id="SSF69754">
    <property type="entry name" value="Ribosome binding protein Y (YfiA homologue)"/>
    <property type="match status" value="1"/>
</dbReference>
<dbReference type="EMBL" id="AP021881">
    <property type="protein sequence ID" value="BBP02232.1"/>
    <property type="molecule type" value="Genomic_DNA"/>
</dbReference>
<feature type="region of interest" description="Disordered" evidence="6">
    <location>
        <begin position="88"/>
        <end position="111"/>
    </location>
</feature>
<protein>
    <recommendedName>
        <fullName evidence="4">Ribosome hibernation promoting factor</fullName>
    </recommendedName>
    <alternativeName>
        <fullName evidence="5">Hibernation factor HPF</fullName>
    </alternativeName>
</protein>
<evidence type="ECO:0000256" key="4">
    <source>
        <dbReference type="ARBA" id="ARBA00041148"/>
    </source>
</evidence>
<evidence type="ECO:0000256" key="2">
    <source>
        <dbReference type="ARBA" id="ARBA00038434"/>
    </source>
</evidence>
<evidence type="ECO:0000256" key="1">
    <source>
        <dbReference type="ARBA" id="ARBA00022845"/>
    </source>
</evidence>
<evidence type="ECO:0000313" key="8">
    <source>
        <dbReference type="Proteomes" id="UP000463939"/>
    </source>
</evidence>
<evidence type="ECO:0000256" key="3">
    <source>
        <dbReference type="ARBA" id="ARBA00038695"/>
    </source>
</evidence>
<dbReference type="CDD" id="cd00552">
    <property type="entry name" value="RaiA"/>
    <property type="match status" value="1"/>
</dbReference>
<dbReference type="Proteomes" id="UP000463939">
    <property type="component" value="Chromosome"/>
</dbReference>
<evidence type="ECO:0000256" key="5">
    <source>
        <dbReference type="ARBA" id="ARBA00041319"/>
    </source>
</evidence>
<gene>
    <name evidence="7" type="ORF">SFSGTM_29400</name>
</gene>
<dbReference type="GO" id="GO:0022627">
    <property type="term" value="C:cytosolic small ribosomal subunit"/>
    <property type="evidence" value="ECO:0007669"/>
    <property type="project" value="TreeGrafter"/>
</dbReference>
<keyword evidence="1" id="KW-0810">Translation regulation</keyword>
<dbReference type="InterPro" id="IPR036567">
    <property type="entry name" value="RHF-like"/>
</dbReference>
<proteinExistence type="inferred from homology"/>
<name>A0A809SBE0_9PROT</name>
<organism evidence="7 8">
    <name type="scientific">Sulfuriferula nivalis</name>
    <dbReference type="NCBI Taxonomy" id="2675298"/>
    <lineage>
        <taxon>Bacteria</taxon>
        <taxon>Pseudomonadati</taxon>
        <taxon>Pseudomonadota</taxon>
        <taxon>Betaproteobacteria</taxon>
        <taxon>Nitrosomonadales</taxon>
        <taxon>Sulfuricellaceae</taxon>
        <taxon>Sulfuriferula</taxon>
    </lineage>
</organism>
<dbReference type="GO" id="GO:0045900">
    <property type="term" value="P:negative regulation of translational elongation"/>
    <property type="evidence" value="ECO:0007669"/>
    <property type="project" value="TreeGrafter"/>
</dbReference>
<keyword evidence="8" id="KW-1185">Reference proteome</keyword>
<dbReference type="RefSeq" id="WP_162085896.1">
    <property type="nucleotide sequence ID" value="NZ_AP021881.1"/>
</dbReference>
<evidence type="ECO:0000256" key="6">
    <source>
        <dbReference type="SAM" id="MobiDB-lite"/>
    </source>
</evidence>
<reference evidence="8" key="1">
    <citation type="submission" date="2019-11" db="EMBL/GenBank/DDBJ databases">
        <title>Isolation and characterization of a novel species in the genus Sulfuriferula.</title>
        <authorList>
            <person name="Mochizuki J."/>
            <person name="Kojima H."/>
            <person name="Fukui M."/>
        </authorList>
    </citation>
    <scope>NUCLEOTIDE SEQUENCE [LARGE SCALE GENOMIC DNA]</scope>
    <source>
        <strain evidence="8">SGTM</strain>
    </source>
</reference>
<dbReference type="KEGG" id="sniv:SFSGTM_29400"/>
<dbReference type="PANTHER" id="PTHR33231">
    <property type="entry name" value="30S RIBOSOMAL PROTEIN"/>
    <property type="match status" value="1"/>
</dbReference>